<dbReference type="SMART" id="SM00448">
    <property type="entry name" value="REC"/>
    <property type="match status" value="1"/>
</dbReference>
<proteinExistence type="predicted"/>
<dbReference type="OrthoDB" id="9784719at2"/>
<evidence type="ECO:0000313" key="6">
    <source>
        <dbReference type="EMBL" id="RYB02410.1"/>
    </source>
</evidence>
<dbReference type="PROSITE" id="PS50110">
    <property type="entry name" value="RESPONSE_REGULATORY"/>
    <property type="match status" value="1"/>
</dbReference>
<dbReference type="Gene3D" id="3.40.50.2300">
    <property type="match status" value="1"/>
</dbReference>
<organism evidence="6 7">
    <name type="scientific">Lichenibacterium ramalinae</name>
    <dbReference type="NCBI Taxonomy" id="2316527"/>
    <lineage>
        <taxon>Bacteria</taxon>
        <taxon>Pseudomonadati</taxon>
        <taxon>Pseudomonadota</taxon>
        <taxon>Alphaproteobacteria</taxon>
        <taxon>Hyphomicrobiales</taxon>
        <taxon>Lichenihabitantaceae</taxon>
        <taxon>Lichenibacterium</taxon>
    </lineage>
</organism>
<evidence type="ECO:0000313" key="7">
    <source>
        <dbReference type="Proteomes" id="UP000289411"/>
    </source>
</evidence>
<name>A0A4Q2RA34_9HYPH</name>
<keyword evidence="2" id="KW-0805">Transcription regulation</keyword>
<dbReference type="InterPro" id="IPR011006">
    <property type="entry name" value="CheY-like_superfamily"/>
</dbReference>
<reference evidence="6 7" key="2">
    <citation type="submission" date="2019-02" db="EMBL/GenBank/DDBJ databases">
        <title>'Lichenibacterium ramalinii' gen. nov. sp. nov., 'Lichenibacterium minor' gen. nov. sp. nov.</title>
        <authorList>
            <person name="Pankratov T."/>
        </authorList>
    </citation>
    <scope>NUCLEOTIDE SEQUENCE [LARGE SCALE GENOMIC DNA]</scope>
    <source>
        <strain evidence="6 7">RmlP001</strain>
    </source>
</reference>
<reference evidence="6 7" key="1">
    <citation type="submission" date="2018-09" db="EMBL/GenBank/DDBJ databases">
        <authorList>
            <person name="Grouzdev D.S."/>
            <person name="Krutkina M.S."/>
        </authorList>
    </citation>
    <scope>NUCLEOTIDE SEQUENCE [LARGE SCALE GENOMIC DNA]</scope>
    <source>
        <strain evidence="6 7">RmlP001</strain>
    </source>
</reference>
<evidence type="ECO:0000256" key="4">
    <source>
        <dbReference type="PROSITE-ProRule" id="PRU00169"/>
    </source>
</evidence>
<dbReference type="InterPro" id="IPR001789">
    <property type="entry name" value="Sig_transdc_resp-reg_receiver"/>
</dbReference>
<dbReference type="EMBL" id="QYBC01000020">
    <property type="protein sequence ID" value="RYB02410.1"/>
    <property type="molecule type" value="Genomic_DNA"/>
</dbReference>
<feature type="domain" description="Response regulatory" evidence="5">
    <location>
        <begin position="11"/>
        <end position="125"/>
    </location>
</feature>
<evidence type="ECO:0000259" key="5">
    <source>
        <dbReference type="PROSITE" id="PS50110"/>
    </source>
</evidence>
<dbReference type="Pfam" id="PF00072">
    <property type="entry name" value="Response_reg"/>
    <property type="match status" value="1"/>
</dbReference>
<evidence type="ECO:0000256" key="3">
    <source>
        <dbReference type="ARBA" id="ARBA00023163"/>
    </source>
</evidence>
<feature type="modified residue" description="4-aspartylphosphate" evidence="4">
    <location>
        <position position="62"/>
    </location>
</feature>
<dbReference type="SUPFAM" id="SSF52172">
    <property type="entry name" value="CheY-like"/>
    <property type="match status" value="1"/>
</dbReference>
<dbReference type="GO" id="GO:0000160">
    <property type="term" value="P:phosphorelay signal transduction system"/>
    <property type="evidence" value="ECO:0007669"/>
    <property type="project" value="InterPro"/>
</dbReference>
<keyword evidence="7" id="KW-1185">Reference proteome</keyword>
<sequence length="138" mass="15303">MVEPRDDLRPYALVVDDDALLRMDVAEILDHAGFRTMEAESGDAAIAVLEQRHLDIAVLFSDVEMPGSRNGFALAREACVRWPYVAIVIASGRLKPADGDMPDGARFIGKPFSAETVHSHLREILPDDRKPEPLRRPS</sequence>
<evidence type="ECO:0000256" key="1">
    <source>
        <dbReference type="ARBA" id="ARBA00022553"/>
    </source>
</evidence>
<dbReference type="InterPro" id="IPR050595">
    <property type="entry name" value="Bact_response_regulator"/>
</dbReference>
<comment type="caution">
    <text evidence="6">The sequence shown here is derived from an EMBL/GenBank/DDBJ whole genome shotgun (WGS) entry which is preliminary data.</text>
</comment>
<dbReference type="PANTHER" id="PTHR44591">
    <property type="entry name" value="STRESS RESPONSE REGULATOR PROTEIN 1"/>
    <property type="match status" value="1"/>
</dbReference>
<dbReference type="RefSeq" id="WP_129221176.1">
    <property type="nucleotide sequence ID" value="NZ_QYBC01000020.1"/>
</dbReference>
<dbReference type="PANTHER" id="PTHR44591:SF3">
    <property type="entry name" value="RESPONSE REGULATORY DOMAIN-CONTAINING PROTEIN"/>
    <property type="match status" value="1"/>
</dbReference>
<protein>
    <submittedName>
        <fullName evidence="6">Response regulator</fullName>
    </submittedName>
</protein>
<dbReference type="AlphaFoldDB" id="A0A4Q2RA34"/>
<keyword evidence="1 4" id="KW-0597">Phosphoprotein</keyword>
<gene>
    <name evidence="6" type="ORF">D3272_21005</name>
</gene>
<dbReference type="Proteomes" id="UP000289411">
    <property type="component" value="Unassembled WGS sequence"/>
</dbReference>
<keyword evidence="3" id="KW-0804">Transcription</keyword>
<evidence type="ECO:0000256" key="2">
    <source>
        <dbReference type="ARBA" id="ARBA00023015"/>
    </source>
</evidence>
<accession>A0A4Q2RA34</accession>